<comment type="caution">
    <text evidence="1">The sequence shown here is derived from an EMBL/GenBank/DDBJ whole genome shotgun (WGS) entry which is preliminary data.</text>
</comment>
<accession>A0ABW5L851</accession>
<evidence type="ECO:0000313" key="1">
    <source>
        <dbReference type="EMBL" id="MFD2556958.1"/>
    </source>
</evidence>
<organism evidence="1 2">
    <name type="scientific">Sphingobacterium tabacisoli</name>
    <dbReference type="NCBI Taxonomy" id="2044855"/>
    <lineage>
        <taxon>Bacteria</taxon>
        <taxon>Pseudomonadati</taxon>
        <taxon>Bacteroidota</taxon>
        <taxon>Sphingobacteriia</taxon>
        <taxon>Sphingobacteriales</taxon>
        <taxon>Sphingobacteriaceae</taxon>
        <taxon>Sphingobacterium</taxon>
    </lineage>
</organism>
<gene>
    <name evidence="1" type="ORF">ACFSQW_21390</name>
</gene>
<keyword evidence="2" id="KW-1185">Reference proteome</keyword>
<dbReference type="EMBL" id="JBHULD010000025">
    <property type="protein sequence ID" value="MFD2556958.1"/>
    <property type="molecule type" value="Genomic_DNA"/>
</dbReference>
<protein>
    <submittedName>
        <fullName evidence="1">Uncharacterized protein</fullName>
    </submittedName>
</protein>
<reference evidence="2" key="1">
    <citation type="journal article" date="2019" name="Int. J. Syst. Evol. Microbiol.">
        <title>The Global Catalogue of Microorganisms (GCM) 10K type strain sequencing project: providing services to taxonomists for standard genome sequencing and annotation.</title>
        <authorList>
            <consortium name="The Broad Institute Genomics Platform"/>
            <consortium name="The Broad Institute Genome Sequencing Center for Infectious Disease"/>
            <person name="Wu L."/>
            <person name="Ma J."/>
        </authorList>
    </citation>
    <scope>NUCLEOTIDE SEQUENCE [LARGE SCALE GENOMIC DNA]</scope>
    <source>
        <strain evidence="2">KCTC 52298</strain>
    </source>
</reference>
<proteinExistence type="predicted"/>
<evidence type="ECO:0000313" key="2">
    <source>
        <dbReference type="Proteomes" id="UP001597440"/>
    </source>
</evidence>
<sequence length="50" mass="5995">MEYGFLEIWEIVKRWFFKNEDGKAEGGSTKLRLIWGKEKRFSNGENENLL</sequence>
<dbReference type="RefSeq" id="WP_210354658.1">
    <property type="nucleotide sequence ID" value="NZ_JAEQMU010000002.1"/>
</dbReference>
<dbReference type="Proteomes" id="UP001597440">
    <property type="component" value="Unassembled WGS sequence"/>
</dbReference>
<name>A0ABW5L851_9SPHI</name>